<feature type="transmembrane region" description="Helical" evidence="2">
    <location>
        <begin position="730"/>
        <end position="755"/>
    </location>
</feature>
<evidence type="ECO:0000256" key="1">
    <source>
        <dbReference type="SAM" id="MobiDB-lite"/>
    </source>
</evidence>
<dbReference type="Proteomes" id="UP001305414">
    <property type="component" value="Unassembled WGS sequence"/>
</dbReference>
<protein>
    <submittedName>
        <fullName evidence="3">Uncharacterized protein</fullName>
    </submittedName>
</protein>
<comment type="caution">
    <text evidence="3">The sequence shown here is derived from an EMBL/GenBank/DDBJ whole genome shotgun (WGS) entry which is preliminary data.</text>
</comment>
<keyword evidence="2" id="KW-0812">Transmembrane</keyword>
<accession>A0AAN7YUX3</accession>
<evidence type="ECO:0000313" key="4">
    <source>
        <dbReference type="Proteomes" id="UP001305414"/>
    </source>
</evidence>
<feature type="region of interest" description="Disordered" evidence="1">
    <location>
        <begin position="36"/>
        <end position="89"/>
    </location>
</feature>
<feature type="transmembrane region" description="Helical" evidence="2">
    <location>
        <begin position="115"/>
        <end position="141"/>
    </location>
</feature>
<name>A0AAN7YUX3_9PEZI</name>
<keyword evidence="2" id="KW-1133">Transmembrane helix</keyword>
<dbReference type="EMBL" id="JAWHQM010000002">
    <property type="protein sequence ID" value="KAK5625700.1"/>
    <property type="molecule type" value="Genomic_DNA"/>
</dbReference>
<sequence>MNNLPTNDLIFNEENVVSISSQPLARCHKLVKSGGEEATVTPSVAPQEHEPHDCDIDEISHPLNRIDDDSQPDPPSITPSNDPGSQTTECEQTDEEIETMDINRRNQRLPARQSLGLLGCVTIFGGSLLILPFLGFLLFLWGGAGSAPGGSRATTLWRVIMLNGWALQSVTLSCLTLRVITAAQAGVCTSLLAALLAERQYSPMTTIAKLSVLRGVNGSPLHLLRTMRSLKAQNVSQWPWKELMLASILTLSSLAIQFSSTILISDFDGAVLTQFPIKTRRNVALSESTLNINFVGSVVAFKEGDGWSTFGGKGATDLAKPDIRGLSDTGLQQRAFLPYDKANRTTLRSFKGPTAVMSSRISCIPPALDATFTPIYPDSTYPYGSINGTILFNATFGDVNLSANACSYDILHNTTACIPPVFSCTVANGLISGSEQWTEWVPSLCHLIIPEIESTVPDNPPTEFYSIDDIIGASAGRWNRFTDPWDEAAYWPFLVIVTNARIDLLKTMNETGTLSLPLQPYQRFGEWNSFKLTDNSVINITMCSAGFNMSLAYVELSSNSDPVEPSVKLNATTLSLDGERIQTLLGASDIQDPGERGILSLENIEYLNSTSSAAGIDYFQPGMDMESFGSILLYNSLVLWQRLGISVRGWNQGVSVGVCSPCWGWTWATSRDIAVLFTRIINTSGRAALAIDAVLYAVMSTWYYDLLPGFNVPGTVEASFSKACSIPRRWWGAIVVTSLVIIHLVCVLTIALRYLRLSRYSRQGNIWHTVSQLVSTRTSYVLDIGNDAGDEVVAEMLQGNDTLAKIDYTESGRVGIIAKLGEGK</sequence>
<evidence type="ECO:0000313" key="3">
    <source>
        <dbReference type="EMBL" id="KAK5625700.1"/>
    </source>
</evidence>
<evidence type="ECO:0000256" key="2">
    <source>
        <dbReference type="SAM" id="Phobius"/>
    </source>
</evidence>
<feature type="compositionally biased region" description="Basic and acidic residues" evidence="1">
    <location>
        <begin position="47"/>
        <end position="68"/>
    </location>
</feature>
<dbReference type="AlphaFoldDB" id="A0AAN7YUX3"/>
<proteinExistence type="predicted"/>
<reference evidence="3 4" key="1">
    <citation type="submission" date="2023-10" db="EMBL/GenBank/DDBJ databases">
        <title>Draft genome sequence of Xylaria bambusicola isolate GMP-LS, the root and basal stem rot pathogen of sugarcane in Indonesia.</title>
        <authorList>
            <person name="Selvaraj P."/>
            <person name="Muralishankar V."/>
            <person name="Muruganantham S."/>
            <person name="Sp S."/>
            <person name="Haryani S."/>
            <person name="Lau K.J.X."/>
            <person name="Naqvi N.I."/>
        </authorList>
    </citation>
    <scope>NUCLEOTIDE SEQUENCE [LARGE SCALE GENOMIC DNA]</scope>
    <source>
        <strain evidence="3">GMP-LS</strain>
    </source>
</reference>
<organism evidence="3 4">
    <name type="scientific">Xylaria bambusicola</name>
    <dbReference type="NCBI Taxonomy" id="326684"/>
    <lineage>
        <taxon>Eukaryota</taxon>
        <taxon>Fungi</taxon>
        <taxon>Dikarya</taxon>
        <taxon>Ascomycota</taxon>
        <taxon>Pezizomycotina</taxon>
        <taxon>Sordariomycetes</taxon>
        <taxon>Xylariomycetidae</taxon>
        <taxon>Xylariales</taxon>
        <taxon>Xylariaceae</taxon>
        <taxon>Xylaria</taxon>
    </lineage>
</organism>
<keyword evidence="4" id="KW-1185">Reference proteome</keyword>
<gene>
    <name evidence="3" type="ORF">RRF57_001416</name>
</gene>
<keyword evidence="2" id="KW-0472">Membrane</keyword>